<gene>
    <name evidence="1" type="ORF">VUQ08_09180</name>
</gene>
<organism evidence="1">
    <name type="scientific">Dolosigranulum savutiense</name>
    <dbReference type="NCBI Taxonomy" id="3110288"/>
    <lineage>
        <taxon>Bacteria</taxon>
        <taxon>Bacillati</taxon>
        <taxon>Bacillota</taxon>
        <taxon>Bacilli</taxon>
        <taxon>Lactobacillales</taxon>
        <taxon>Carnobacteriaceae</taxon>
        <taxon>Dolosigranulum</taxon>
    </lineage>
</organism>
<reference evidence="1" key="1">
    <citation type="submission" date="2023-12" db="EMBL/GenBank/DDBJ databases">
        <title>Dolosigranulum savutii sp. nov. isolated from human upper respiratory samples collected in Botswana.</title>
        <authorList>
            <person name="Kelly M.S."/>
        </authorList>
    </citation>
    <scope>NUCLEOTIDE SEQUENCE</scope>
    <source>
        <strain evidence="1">MSK433</strain>
    </source>
</reference>
<sequence>MTGLDPEEYPTLGNFLQYLQNYKLMNPTTEARQVLERLVVYVREMVEQYGALFDGHTTMTNLEKEPILFFDIDTLSQLDREVFQCQLFSALTIIWSHGLKNGRKQKTLKEQGKIDMDDWQHFMVFIDECHNIINADNLMAVKYVTDFQREMRKFRAGVFFATQSPAEVLPESANNKAIDEVKKVFSFCQYKLLLNLDNSMMGTMRDVLGDTITETEMMSLTRLKQGEALVQVAPNETYTVSFTPTDQQLERFAGGA</sequence>
<dbReference type="AlphaFoldDB" id="A0AB74TQP2"/>
<proteinExistence type="predicted"/>
<dbReference type="InterPro" id="IPR027417">
    <property type="entry name" value="P-loop_NTPase"/>
</dbReference>
<accession>A0AB74TQP2</accession>
<dbReference type="Gene3D" id="3.40.50.300">
    <property type="entry name" value="P-loop containing nucleotide triphosphate hydrolases"/>
    <property type="match status" value="1"/>
</dbReference>
<protein>
    <recommendedName>
        <fullName evidence="2">ATP-binding protein</fullName>
    </recommendedName>
</protein>
<evidence type="ECO:0000313" key="1">
    <source>
        <dbReference type="EMBL" id="XBC45994.1"/>
    </source>
</evidence>
<evidence type="ECO:0008006" key="2">
    <source>
        <dbReference type="Google" id="ProtNLM"/>
    </source>
</evidence>
<dbReference type="RefSeq" id="WP_208954431.1">
    <property type="nucleotide sequence ID" value="NZ_CP142433.1"/>
</dbReference>
<dbReference type="EMBL" id="CP142433">
    <property type="protein sequence ID" value="XBC45994.1"/>
    <property type="molecule type" value="Genomic_DNA"/>
</dbReference>
<name>A0AB74TQP2_9LACT</name>
<dbReference type="SUPFAM" id="SSF52540">
    <property type="entry name" value="P-loop containing nucleoside triphosphate hydrolases"/>
    <property type="match status" value="1"/>
</dbReference>